<evidence type="ECO:0000313" key="1">
    <source>
        <dbReference type="EMBL" id="NOJ50436.1"/>
    </source>
</evidence>
<keyword evidence="2" id="KW-1185">Reference proteome</keyword>
<gene>
    <name evidence="1" type="ORF">HCN50_30075</name>
</gene>
<dbReference type="EMBL" id="JAAVLW010000011">
    <property type="protein sequence ID" value="NOJ50436.1"/>
    <property type="molecule type" value="Genomic_DNA"/>
</dbReference>
<proteinExistence type="predicted"/>
<comment type="caution">
    <text evidence="1">The sequence shown here is derived from an EMBL/GenBank/DDBJ whole genome shotgun (WGS) entry which is preliminary data.</text>
</comment>
<protein>
    <submittedName>
        <fullName evidence="1">Uncharacterized protein</fullName>
    </submittedName>
</protein>
<evidence type="ECO:0000313" key="2">
    <source>
        <dbReference type="Proteomes" id="UP000528734"/>
    </source>
</evidence>
<sequence>MIYPLGLNPWTALMPCGRSREGGSVACSQEEGSVMTFPANTGLLSSTSRFGRLLVRCGLAVITLLAVQMIASSGALSQAPSTMPQAGQSGIIVKVRFDGDYLQVDEFLKRFAASVLRHDPPFLFLQLDTGRLAELRNVGYEPQVVEPADFIQKVVRVDKPSEDMIARIRAIGAELILREPDYIVVQAIERQLDAMKRQQIDYRLIQESDLTPRFVRIAAPDRGSVALVVGAGIDIFEIHEGIVTGRAFDSQIETLRRQGLKVDISPPPSVRQP</sequence>
<dbReference type="Proteomes" id="UP000528734">
    <property type="component" value="Unassembled WGS sequence"/>
</dbReference>
<reference evidence="1 2" key="1">
    <citation type="submission" date="2020-03" db="EMBL/GenBank/DDBJ databases">
        <title>Bradyrhizobium diversity isolated from nodules of Muelleranthus trifoliolatus.</title>
        <authorList>
            <person name="Klepa M."/>
            <person name="Helene L."/>
            <person name="Hungria M."/>
        </authorList>
    </citation>
    <scope>NUCLEOTIDE SEQUENCE [LARGE SCALE GENOMIC DNA]</scope>
    <source>
        <strain evidence="1 2">WSM 1744</strain>
    </source>
</reference>
<dbReference type="RefSeq" id="WP_171713476.1">
    <property type="nucleotide sequence ID" value="NZ_JAAVLW010000011.1"/>
</dbReference>
<dbReference type="AlphaFoldDB" id="A0A7Y4HA36"/>
<accession>A0A7Y4HA36</accession>
<organism evidence="1 2">
    <name type="scientific">Bradyrhizobium archetypum</name>
    <dbReference type="NCBI Taxonomy" id="2721160"/>
    <lineage>
        <taxon>Bacteria</taxon>
        <taxon>Pseudomonadati</taxon>
        <taxon>Pseudomonadota</taxon>
        <taxon>Alphaproteobacteria</taxon>
        <taxon>Hyphomicrobiales</taxon>
        <taxon>Nitrobacteraceae</taxon>
        <taxon>Bradyrhizobium</taxon>
    </lineage>
</organism>
<name>A0A7Y4HA36_9BRAD</name>